<dbReference type="GO" id="GO:0042981">
    <property type="term" value="P:regulation of apoptotic process"/>
    <property type="evidence" value="ECO:0007669"/>
    <property type="project" value="InterPro"/>
</dbReference>
<dbReference type="Proteomes" id="UP000515135">
    <property type="component" value="Unplaced"/>
</dbReference>
<dbReference type="SMART" id="SM00031">
    <property type="entry name" value="DED"/>
    <property type="match status" value="1"/>
</dbReference>
<evidence type="ECO:0000313" key="5">
    <source>
        <dbReference type="RefSeq" id="XP_019625649.1"/>
    </source>
</evidence>
<evidence type="ECO:0000256" key="1">
    <source>
        <dbReference type="ARBA" id="ARBA00022703"/>
    </source>
</evidence>
<dbReference type="Gene3D" id="1.10.533.10">
    <property type="entry name" value="Death Domain, Fas"/>
    <property type="match status" value="1"/>
</dbReference>
<accession>A0A6P4YV76</accession>
<proteinExistence type="predicted"/>
<dbReference type="GeneID" id="109470975"/>
<dbReference type="InterPro" id="IPR011029">
    <property type="entry name" value="DEATH-like_dom_sf"/>
</dbReference>
<feature type="compositionally biased region" description="Acidic residues" evidence="2">
    <location>
        <begin position="380"/>
        <end position="397"/>
    </location>
</feature>
<organism evidence="4 5">
    <name type="scientific">Branchiostoma belcheri</name>
    <name type="common">Amphioxus</name>
    <dbReference type="NCBI Taxonomy" id="7741"/>
    <lineage>
        <taxon>Eukaryota</taxon>
        <taxon>Metazoa</taxon>
        <taxon>Chordata</taxon>
        <taxon>Cephalochordata</taxon>
        <taxon>Leptocardii</taxon>
        <taxon>Amphioxiformes</taxon>
        <taxon>Branchiostomatidae</taxon>
        <taxon>Branchiostoma</taxon>
    </lineage>
</organism>
<keyword evidence="4" id="KW-1185">Reference proteome</keyword>
<evidence type="ECO:0000313" key="4">
    <source>
        <dbReference type="Proteomes" id="UP000515135"/>
    </source>
</evidence>
<dbReference type="InterPro" id="IPR001875">
    <property type="entry name" value="DED_dom"/>
</dbReference>
<dbReference type="GO" id="GO:0006915">
    <property type="term" value="P:apoptotic process"/>
    <property type="evidence" value="ECO:0007669"/>
    <property type="project" value="UniProtKB-KW"/>
</dbReference>
<feature type="region of interest" description="Disordered" evidence="2">
    <location>
        <begin position="181"/>
        <end position="213"/>
    </location>
</feature>
<dbReference type="OrthoDB" id="10053230at2759"/>
<protein>
    <submittedName>
        <fullName evidence="5">Uncharacterized protein LOC109470975 isoform X2</fullName>
    </submittedName>
</protein>
<dbReference type="RefSeq" id="XP_019625649.1">
    <property type="nucleotide sequence ID" value="XM_019770090.1"/>
</dbReference>
<feature type="compositionally biased region" description="Low complexity" evidence="2">
    <location>
        <begin position="181"/>
        <end position="193"/>
    </location>
</feature>
<dbReference type="PANTHER" id="PTHR48169:SF7">
    <property type="entry name" value="CASPASE 10"/>
    <property type="match status" value="1"/>
</dbReference>
<dbReference type="AlphaFoldDB" id="A0A6P4YV76"/>
<dbReference type="PANTHER" id="PTHR48169">
    <property type="entry name" value="DED DOMAIN-CONTAINING PROTEIN"/>
    <property type="match status" value="1"/>
</dbReference>
<feature type="compositionally biased region" description="Basic and acidic residues" evidence="2">
    <location>
        <begin position="194"/>
        <end position="213"/>
    </location>
</feature>
<name>A0A6P4YV76_BRABE</name>
<feature type="domain" description="DED" evidence="3">
    <location>
        <begin position="12"/>
        <end position="90"/>
    </location>
</feature>
<evidence type="ECO:0000256" key="2">
    <source>
        <dbReference type="SAM" id="MobiDB-lite"/>
    </source>
</evidence>
<sequence length="472" mass="53029">MSGSESGETVSPFRVLLLRLSEQISSQELSDMKHLLKDDIGQRRREEALSCLDLWDHLEKAGKLSDGRTDLLKDVLYNLPRRDLVKLVEEYENQRKESQIAVSTCGKTTPPPIQCKANPSPTQCQSSLPPTQCIRQTSESAKPVCFAYTQPPLQEEGKSSHLPTSVQSESQTLYNGLPITAATDGPTDPPETTTDTKHHTVGDNMARHSPRDYRQKAVRIKEQKVLPKAQNYMETAGYRVAIVGGKHYEIDEEEFVEMDHSSSYHIRLTNSHLRSCDAQLSIDGKDVGTWRLEPKQEIELERPEEEQMCFTFFSTRMAPAEAGIRRGVEENGLVQVTFTPEKMREEKTTVKEKMREEKTTVKEKCQMTKLVDLYRGGDQGAEDDTASSDSSSGEEDEPFRSDTPLNWSSGATALQGISQQEFEQVEGEIEKDEEAQVIMILRLVARIDGPKVEVSSAPIKPLTSKRPRAIQD</sequence>
<reference evidence="5" key="1">
    <citation type="submission" date="2025-08" db="UniProtKB">
        <authorList>
            <consortium name="RefSeq"/>
        </authorList>
    </citation>
    <scope>IDENTIFICATION</scope>
    <source>
        <tissue evidence="5">Gonad</tissue>
    </source>
</reference>
<evidence type="ECO:0000259" key="3">
    <source>
        <dbReference type="PROSITE" id="PS50168"/>
    </source>
</evidence>
<dbReference type="Pfam" id="PF01335">
    <property type="entry name" value="DED"/>
    <property type="match status" value="1"/>
</dbReference>
<dbReference type="PROSITE" id="PS50168">
    <property type="entry name" value="DED"/>
    <property type="match status" value="1"/>
</dbReference>
<keyword evidence="1" id="KW-0053">Apoptosis</keyword>
<dbReference type="SUPFAM" id="SSF47986">
    <property type="entry name" value="DEATH domain"/>
    <property type="match status" value="1"/>
</dbReference>
<feature type="region of interest" description="Disordered" evidence="2">
    <location>
        <begin position="374"/>
        <end position="409"/>
    </location>
</feature>
<gene>
    <name evidence="5" type="primary">LOC109470975</name>
</gene>